<dbReference type="RefSeq" id="WP_185682304.1">
    <property type="nucleotide sequence ID" value="NZ_JACLAU010000003.1"/>
</dbReference>
<dbReference type="Proteomes" id="UP000520156">
    <property type="component" value="Unassembled WGS sequence"/>
</dbReference>
<keyword evidence="1" id="KW-0472">Membrane</keyword>
<dbReference type="EMBL" id="JACLAU010000003">
    <property type="protein sequence ID" value="MBC2650888.1"/>
    <property type="molecule type" value="Genomic_DNA"/>
</dbReference>
<feature type="domain" description="EAL" evidence="2">
    <location>
        <begin position="77"/>
        <end position="326"/>
    </location>
</feature>
<feature type="transmembrane region" description="Helical" evidence="1">
    <location>
        <begin position="27"/>
        <end position="46"/>
    </location>
</feature>
<keyword evidence="1" id="KW-0812">Transmembrane</keyword>
<dbReference type="InterPro" id="IPR035919">
    <property type="entry name" value="EAL_sf"/>
</dbReference>
<dbReference type="InterPro" id="IPR001633">
    <property type="entry name" value="EAL_dom"/>
</dbReference>
<comment type="caution">
    <text evidence="3">The sequence shown here is derived from an EMBL/GenBank/DDBJ whole genome shotgun (WGS) entry which is preliminary data.</text>
</comment>
<name>A0A7X1F5U6_9SPHN</name>
<dbReference type="GO" id="GO:0071111">
    <property type="term" value="F:cyclic-guanylate-specific phosphodiesterase activity"/>
    <property type="evidence" value="ECO:0007669"/>
    <property type="project" value="InterPro"/>
</dbReference>
<keyword evidence="1" id="KW-1133">Transmembrane helix</keyword>
<evidence type="ECO:0000313" key="4">
    <source>
        <dbReference type="Proteomes" id="UP000520156"/>
    </source>
</evidence>
<dbReference type="AlphaFoldDB" id="A0A7X1F5U6"/>
<dbReference type="PANTHER" id="PTHR33121:SF70">
    <property type="entry name" value="SIGNALING PROTEIN YKOW"/>
    <property type="match status" value="1"/>
</dbReference>
<accession>A0A7X1F5U6</accession>
<evidence type="ECO:0000256" key="1">
    <source>
        <dbReference type="SAM" id="Phobius"/>
    </source>
</evidence>
<dbReference type="Gene3D" id="3.20.20.450">
    <property type="entry name" value="EAL domain"/>
    <property type="match status" value="1"/>
</dbReference>
<dbReference type="InterPro" id="IPR050706">
    <property type="entry name" value="Cyclic-di-GMP_PDE-like"/>
</dbReference>
<protein>
    <submittedName>
        <fullName evidence="3">EAL domain-containing protein</fullName>
    </submittedName>
</protein>
<gene>
    <name evidence="3" type="ORF">H7F49_04160</name>
</gene>
<evidence type="ECO:0000313" key="3">
    <source>
        <dbReference type="EMBL" id="MBC2650888.1"/>
    </source>
</evidence>
<organism evidence="3 4">
    <name type="scientific">Novosphingobium aerophilum</name>
    <dbReference type="NCBI Taxonomy" id="2839843"/>
    <lineage>
        <taxon>Bacteria</taxon>
        <taxon>Pseudomonadati</taxon>
        <taxon>Pseudomonadota</taxon>
        <taxon>Alphaproteobacteria</taxon>
        <taxon>Sphingomonadales</taxon>
        <taxon>Sphingomonadaceae</taxon>
        <taxon>Novosphingobium</taxon>
    </lineage>
</organism>
<dbReference type="SUPFAM" id="SSF141868">
    <property type="entry name" value="EAL domain-like"/>
    <property type="match status" value="1"/>
</dbReference>
<dbReference type="Pfam" id="PF00563">
    <property type="entry name" value="EAL"/>
    <property type="match status" value="1"/>
</dbReference>
<proteinExistence type="predicted"/>
<dbReference type="PROSITE" id="PS50883">
    <property type="entry name" value="EAL"/>
    <property type="match status" value="1"/>
</dbReference>
<dbReference type="CDD" id="cd01948">
    <property type="entry name" value="EAL"/>
    <property type="match status" value="1"/>
</dbReference>
<sequence>MFQDWITTVADSKFMAKVMGVPVDIDGIATFVIGMTLGIAATLGLAGSHRAAVLRPWGRWLDQASSAGRASSTGGSPGSLGPAIKAAIRTGELQLHYQPKLDCRTSKICGAEALSRWTLPDGTALSPQEFVAQAETVGGISDLTVWTIERALRDAQELDADKLGGAIFVNLSARLVTSQFTERLIALAGTKACRLGLEITETAVLDNPEEALHCLNAMRDAGIALAIDDYGAGLSSLSYLKQIPAEELKIDQKFIRGITRSHRDPMIVRSTIDLCHGLGMKVTAEGVEDQMTASLLGVMGCDMIQGYFISKARPLEGLRQFIEQEPTLALQVPKIRKRVGT</sequence>
<dbReference type="SMART" id="SM00052">
    <property type="entry name" value="EAL"/>
    <property type="match status" value="1"/>
</dbReference>
<evidence type="ECO:0000259" key="2">
    <source>
        <dbReference type="PROSITE" id="PS50883"/>
    </source>
</evidence>
<reference evidence="3 4" key="1">
    <citation type="submission" date="2020-08" db="EMBL/GenBank/DDBJ databases">
        <title>The genome sequence of Novosphingobium flavum 4Y4.</title>
        <authorList>
            <person name="Liu Y."/>
        </authorList>
    </citation>
    <scope>NUCLEOTIDE SEQUENCE [LARGE SCALE GENOMIC DNA]</scope>
    <source>
        <strain evidence="3 4">4Y4</strain>
    </source>
</reference>
<keyword evidence="4" id="KW-1185">Reference proteome</keyword>
<dbReference type="PANTHER" id="PTHR33121">
    <property type="entry name" value="CYCLIC DI-GMP PHOSPHODIESTERASE PDEF"/>
    <property type="match status" value="1"/>
</dbReference>